<reference evidence="3" key="2">
    <citation type="journal article" date="2022" name="Sci. Rep.">
        <title>In silico prediction of the enzymes involved in the degradation of the herbicide molinate by Gulosibacter molinativorax ON4T.</title>
        <authorList>
            <person name="Lopes A.R."/>
            <person name="Bunin E."/>
            <person name="Viana A.T."/>
            <person name="Froufe H."/>
            <person name="Munoz-Merida A."/>
            <person name="Pinho D."/>
            <person name="Figueiredo J."/>
            <person name="Barroso C."/>
            <person name="Vaz-Moreira I."/>
            <person name="Bellanger X."/>
            <person name="Egas C."/>
            <person name="Nunes O.C."/>
        </authorList>
    </citation>
    <scope>NUCLEOTIDE SEQUENCE</scope>
    <source>
        <strain evidence="3">ON4</strain>
    </source>
</reference>
<organism evidence="3 4">
    <name type="scientific">Gulosibacter molinativorax</name>
    <dbReference type="NCBI Taxonomy" id="256821"/>
    <lineage>
        <taxon>Bacteria</taxon>
        <taxon>Bacillati</taxon>
        <taxon>Actinomycetota</taxon>
        <taxon>Actinomycetes</taxon>
        <taxon>Micrococcales</taxon>
        <taxon>Microbacteriaceae</taxon>
        <taxon>Gulosibacter</taxon>
    </lineage>
</organism>
<sequence>MDEINVTLIGGPTLLIEYAGVRILTDPTFDPPQTYHHPIAGPVIKKNGPAMTPEELGAIDLILASHEHIDNLDVAGRGFLTMMPLTLTTVETASNFGANVLGLEDGQTYDLALPDGRSMKITAVPAHHGPEGVWEALGPVIGFVLEVEGAPTIYFSGDNSELDIIEGIAANHPNIDVAVLNVGGAKFDVIADGAYITFSNERALEATRILGAKKMIAVHEDSWAHFSQDAASISELFATSGSPDTVIALGIGESERISL</sequence>
<dbReference type="Proteomes" id="UP001170379">
    <property type="component" value="Unassembled WGS sequence"/>
</dbReference>
<dbReference type="Pfam" id="PF12706">
    <property type="entry name" value="Lactamase_B_2"/>
    <property type="match status" value="1"/>
</dbReference>
<dbReference type="PANTHER" id="PTHR43546:SF9">
    <property type="entry name" value="L-ASCORBATE-6-PHOSPHATE LACTONASE ULAG-RELATED"/>
    <property type="match status" value="1"/>
</dbReference>
<feature type="domain" description="Metallo-beta-lactamase" evidence="2">
    <location>
        <begin position="22"/>
        <end position="219"/>
    </location>
</feature>
<dbReference type="EMBL" id="PXVD01000002">
    <property type="protein sequence ID" value="MDJ1370053.1"/>
    <property type="molecule type" value="Genomic_DNA"/>
</dbReference>
<accession>A0ABT7C4A7</accession>
<keyword evidence="4" id="KW-1185">Reference proteome</keyword>
<comment type="caution">
    <text evidence="3">The sequence shown here is derived from an EMBL/GenBank/DDBJ whole genome shotgun (WGS) entry which is preliminary data.</text>
</comment>
<evidence type="ECO:0000259" key="2">
    <source>
        <dbReference type="Pfam" id="PF12706"/>
    </source>
</evidence>
<keyword evidence="1" id="KW-0378">Hydrolase</keyword>
<dbReference type="RefSeq" id="WP_035731648.1">
    <property type="nucleotide sequence ID" value="NZ_CP028426.1"/>
</dbReference>
<dbReference type="SUPFAM" id="SSF56281">
    <property type="entry name" value="Metallo-hydrolase/oxidoreductase"/>
    <property type="match status" value="1"/>
</dbReference>
<gene>
    <name evidence="3" type="ORF">C7K25_01485</name>
</gene>
<reference evidence="3" key="1">
    <citation type="submission" date="2018-03" db="EMBL/GenBank/DDBJ databases">
        <authorList>
            <person name="Nunes O.C."/>
            <person name="Lopes A.R."/>
            <person name="Froufe H."/>
            <person name="Munoz-Merida A."/>
            <person name="Barroso C."/>
            <person name="Egas C."/>
        </authorList>
    </citation>
    <scope>NUCLEOTIDE SEQUENCE</scope>
    <source>
        <strain evidence="3">ON4</strain>
    </source>
</reference>
<name>A0ABT7C4A7_9MICO</name>
<evidence type="ECO:0000313" key="4">
    <source>
        <dbReference type="Proteomes" id="UP001170379"/>
    </source>
</evidence>
<dbReference type="InterPro" id="IPR036866">
    <property type="entry name" value="RibonucZ/Hydroxyglut_hydro"/>
</dbReference>
<evidence type="ECO:0000313" key="3">
    <source>
        <dbReference type="EMBL" id="MDJ1370053.1"/>
    </source>
</evidence>
<dbReference type="InterPro" id="IPR050114">
    <property type="entry name" value="UPF0173_UPF0282_UlaG_hydrolase"/>
</dbReference>
<dbReference type="PANTHER" id="PTHR43546">
    <property type="entry name" value="UPF0173 METAL-DEPENDENT HYDROLASE MJ1163-RELATED"/>
    <property type="match status" value="1"/>
</dbReference>
<dbReference type="InterPro" id="IPR001279">
    <property type="entry name" value="Metallo-B-lactamas"/>
</dbReference>
<proteinExistence type="predicted"/>
<dbReference type="Gene3D" id="3.60.15.10">
    <property type="entry name" value="Ribonuclease Z/Hydroxyacylglutathione hydrolase-like"/>
    <property type="match status" value="1"/>
</dbReference>
<evidence type="ECO:0000256" key="1">
    <source>
        <dbReference type="ARBA" id="ARBA00022801"/>
    </source>
</evidence>
<protein>
    <recommendedName>
        <fullName evidence="2">Metallo-beta-lactamase domain-containing protein</fullName>
    </recommendedName>
</protein>